<evidence type="ECO:0000313" key="2">
    <source>
        <dbReference type="EMBL" id="CAB4298705.1"/>
    </source>
</evidence>
<proteinExistence type="predicted"/>
<feature type="compositionally biased region" description="Basic and acidic residues" evidence="1">
    <location>
        <begin position="36"/>
        <end position="48"/>
    </location>
</feature>
<organism evidence="2 3">
    <name type="scientific">Prunus armeniaca</name>
    <name type="common">Apricot</name>
    <name type="synonym">Armeniaca vulgaris</name>
    <dbReference type="NCBI Taxonomy" id="36596"/>
    <lineage>
        <taxon>Eukaryota</taxon>
        <taxon>Viridiplantae</taxon>
        <taxon>Streptophyta</taxon>
        <taxon>Embryophyta</taxon>
        <taxon>Tracheophyta</taxon>
        <taxon>Spermatophyta</taxon>
        <taxon>Magnoliopsida</taxon>
        <taxon>eudicotyledons</taxon>
        <taxon>Gunneridae</taxon>
        <taxon>Pentapetalae</taxon>
        <taxon>rosids</taxon>
        <taxon>fabids</taxon>
        <taxon>Rosales</taxon>
        <taxon>Rosaceae</taxon>
        <taxon>Amygdaloideae</taxon>
        <taxon>Amygdaleae</taxon>
        <taxon>Prunus</taxon>
    </lineage>
</organism>
<accession>A0A6J5WF87</accession>
<gene>
    <name evidence="2" type="ORF">ORAREDHAP_LOCUS11359</name>
</gene>
<dbReference type="AlphaFoldDB" id="A0A6J5WF87"/>
<dbReference type="Proteomes" id="UP000507245">
    <property type="component" value="Unassembled WGS sequence"/>
</dbReference>
<feature type="region of interest" description="Disordered" evidence="1">
    <location>
        <begin position="24"/>
        <end position="48"/>
    </location>
</feature>
<reference evidence="3" key="1">
    <citation type="journal article" date="2020" name="Genome Biol.">
        <title>Gamete binning: chromosome-level and haplotype-resolved genome assembly enabled by high-throughput single-cell sequencing of gamete genomes.</title>
        <authorList>
            <person name="Campoy J.A."/>
            <person name="Sun H."/>
            <person name="Goel M."/>
            <person name="Jiao W.-B."/>
            <person name="Folz-Donahue K."/>
            <person name="Wang N."/>
            <person name="Rubio M."/>
            <person name="Liu C."/>
            <person name="Kukat C."/>
            <person name="Ruiz D."/>
            <person name="Huettel B."/>
            <person name="Schneeberger K."/>
        </authorList>
    </citation>
    <scope>NUCLEOTIDE SEQUENCE [LARGE SCALE GENOMIC DNA]</scope>
    <source>
        <strain evidence="3">cv. Rojo Pasion</strain>
    </source>
</reference>
<name>A0A6J5WF87_PRUAR</name>
<dbReference type="EMBL" id="CAEKKB010000002">
    <property type="protein sequence ID" value="CAB4298705.1"/>
    <property type="molecule type" value="Genomic_DNA"/>
</dbReference>
<sequence length="76" mass="8240">MEIQGKIRATASEMPAKDALMQTAKWGKKKSNAGIQDHEWGETRGIDGGHRGISNVWAHQVLGRGAKLAHHKGADL</sequence>
<evidence type="ECO:0000313" key="3">
    <source>
        <dbReference type="Proteomes" id="UP000507245"/>
    </source>
</evidence>
<keyword evidence="3" id="KW-1185">Reference proteome</keyword>
<protein>
    <submittedName>
        <fullName evidence="2">Uncharacterized protein</fullName>
    </submittedName>
</protein>
<evidence type="ECO:0000256" key="1">
    <source>
        <dbReference type="SAM" id="MobiDB-lite"/>
    </source>
</evidence>